<organism evidence="3 4">
    <name type="scientific">Neodothiora populina</name>
    <dbReference type="NCBI Taxonomy" id="2781224"/>
    <lineage>
        <taxon>Eukaryota</taxon>
        <taxon>Fungi</taxon>
        <taxon>Dikarya</taxon>
        <taxon>Ascomycota</taxon>
        <taxon>Pezizomycotina</taxon>
        <taxon>Dothideomycetes</taxon>
        <taxon>Dothideomycetidae</taxon>
        <taxon>Dothideales</taxon>
        <taxon>Dothioraceae</taxon>
        <taxon>Neodothiora</taxon>
    </lineage>
</organism>
<dbReference type="GeneID" id="95974508"/>
<dbReference type="SUPFAM" id="SSF49562">
    <property type="entry name" value="C2 domain (Calcium/lipid-binding domain, CaLB)"/>
    <property type="match status" value="1"/>
</dbReference>
<protein>
    <recommendedName>
        <fullName evidence="2">C2 domain-containing protein</fullName>
    </recommendedName>
</protein>
<name>A0ABR3PLV7_9PEZI</name>
<feature type="compositionally biased region" description="Low complexity" evidence="1">
    <location>
        <begin position="232"/>
        <end position="242"/>
    </location>
</feature>
<evidence type="ECO:0000256" key="1">
    <source>
        <dbReference type="SAM" id="MobiDB-lite"/>
    </source>
</evidence>
<dbReference type="Proteomes" id="UP001562354">
    <property type="component" value="Unassembled WGS sequence"/>
</dbReference>
<feature type="compositionally biased region" description="Basic and acidic residues" evidence="1">
    <location>
        <begin position="154"/>
        <end position="168"/>
    </location>
</feature>
<feature type="region of interest" description="Disordered" evidence="1">
    <location>
        <begin position="897"/>
        <end position="920"/>
    </location>
</feature>
<dbReference type="InterPro" id="IPR000008">
    <property type="entry name" value="C2_dom"/>
</dbReference>
<evidence type="ECO:0000313" key="4">
    <source>
        <dbReference type="Proteomes" id="UP001562354"/>
    </source>
</evidence>
<feature type="compositionally biased region" description="Low complexity" evidence="1">
    <location>
        <begin position="250"/>
        <end position="261"/>
    </location>
</feature>
<dbReference type="Gene3D" id="2.60.40.150">
    <property type="entry name" value="C2 domain"/>
    <property type="match status" value="1"/>
</dbReference>
<evidence type="ECO:0000313" key="3">
    <source>
        <dbReference type="EMBL" id="KAL1310520.1"/>
    </source>
</evidence>
<dbReference type="InterPro" id="IPR052981">
    <property type="entry name" value="Ingression_C2_domain"/>
</dbReference>
<dbReference type="PROSITE" id="PS50004">
    <property type="entry name" value="C2"/>
    <property type="match status" value="1"/>
</dbReference>
<dbReference type="PANTHER" id="PTHR47052:SF3">
    <property type="entry name" value="INGRESSION PROTEIN 1"/>
    <property type="match status" value="1"/>
</dbReference>
<feature type="compositionally biased region" description="Pro residues" evidence="1">
    <location>
        <begin position="866"/>
        <end position="875"/>
    </location>
</feature>
<dbReference type="InterPro" id="IPR037791">
    <property type="entry name" value="C2_fungal_Inn1"/>
</dbReference>
<dbReference type="EMBL" id="JBFMKM010000003">
    <property type="protein sequence ID" value="KAL1310520.1"/>
    <property type="molecule type" value="Genomic_DNA"/>
</dbReference>
<comment type="caution">
    <text evidence="3">The sequence shown here is derived from an EMBL/GenBank/DDBJ whole genome shotgun (WGS) entry which is preliminary data.</text>
</comment>
<dbReference type="PANTHER" id="PTHR47052">
    <property type="entry name" value="CONSERVED SERINE PROLINE-RICH PROTEIN (AFU_ORTHOLOGUE AFUA_2G01790)"/>
    <property type="match status" value="1"/>
</dbReference>
<gene>
    <name evidence="3" type="ORF">AAFC00_000805</name>
</gene>
<feature type="compositionally biased region" description="Polar residues" evidence="1">
    <location>
        <begin position="563"/>
        <end position="577"/>
    </location>
</feature>
<dbReference type="Pfam" id="PF00168">
    <property type="entry name" value="C2"/>
    <property type="match status" value="1"/>
</dbReference>
<feature type="compositionally biased region" description="Pro residues" evidence="1">
    <location>
        <begin position="788"/>
        <end position="800"/>
    </location>
</feature>
<dbReference type="RefSeq" id="XP_069203369.1">
    <property type="nucleotide sequence ID" value="XM_069347522.1"/>
</dbReference>
<dbReference type="SMART" id="SM00239">
    <property type="entry name" value="C2"/>
    <property type="match status" value="1"/>
</dbReference>
<dbReference type="InterPro" id="IPR035892">
    <property type="entry name" value="C2_domain_sf"/>
</dbReference>
<feature type="compositionally biased region" description="Polar residues" evidence="1">
    <location>
        <begin position="408"/>
        <end position="418"/>
    </location>
</feature>
<feature type="compositionally biased region" description="Pro residues" evidence="1">
    <location>
        <begin position="381"/>
        <end position="395"/>
    </location>
</feature>
<proteinExistence type="predicted"/>
<accession>A0ABR3PLV7</accession>
<reference evidence="3 4" key="1">
    <citation type="submission" date="2024-07" db="EMBL/GenBank/DDBJ databases">
        <title>Draft sequence of the Neodothiora populina.</title>
        <authorList>
            <person name="Drown D.D."/>
            <person name="Schuette U.S."/>
            <person name="Buechlein A.B."/>
            <person name="Rusch D.R."/>
            <person name="Winton L.W."/>
            <person name="Adams G.A."/>
        </authorList>
    </citation>
    <scope>NUCLEOTIDE SEQUENCE [LARGE SCALE GENOMIC DNA]</scope>
    <source>
        <strain evidence="3 4">CPC 39397</strain>
    </source>
</reference>
<dbReference type="CDD" id="cd08681">
    <property type="entry name" value="C2_fungal_Inn1p-like"/>
    <property type="match status" value="1"/>
</dbReference>
<feature type="compositionally biased region" description="Low complexity" evidence="1">
    <location>
        <begin position="436"/>
        <end position="450"/>
    </location>
</feature>
<feature type="domain" description="C2" evidence="2">
    <location>
        <begin position="12"/>
        <end position="133"/>
    </location>
</feature>
<feature type="compositionally biased region" description="Polar residues" evidence="1">
    <location>
        <begin position="587"/>
        <end position="605"/>
    </location>
</feature>
<feature type="compositionally biased region" description="Low complexity" evidence="1">
    <location>
        <begin position="199"/>
        <end position="215"/>
    </location>
</feature>
<feature type="compositionally biased region" description="Basic and acidic residues" evidence="1">
    <location>
        <begin position="641"/>
        <end position="650"/>
    </location>
</feature>
<keyword evidence="4" id="KW-1185">Reference proteome</keyword>
<sequence>MTSIVPDFAALGGGMHTAGIFSDMTVDGPEIGTLVVIVDRAKNLPNRKTMGKQNPYCAARLGKEAKKTETDKRGGQTPKWDQELRFTVHESPDYNNLKVSVFNDDKKTDLIGEMWVNLEQVVIPGGGKKDDWHQLSYKGKYAGEVMLELTYYDSRPDERGDKPREKAHEKKIKRRPLPAELHTTPLPHQMENTRTAGPRAMGSRTRASSSMTSASHPNAPPVQYPNEHHYQQEQPQQQQQYPPDIPPYHPQSHQQYQPYPHQQHHQPAVEDLDYHPGYRPQHQQLQQQHQQHHSMPSLPELPPSRSSRGALPQQLRTSIPDAASYHARSQGHPELPHSHSAPTTVPQTHDPYGYPQARTPRSRAYDASLQPTVEDEIEDLPPLPPSHRMRGPPPRSQSVDEYGPPPLGSSQSTPNFRKSYSGPPPPQSVYAPSNAGSSPGYPRPSSSSQRNPRHIMADPYDTVTPPRTHPLASEMRRSASPAPYYAEQQQQQGFEDPYQRGYPPDGAPMIKPRAISPAPAPQPRSSLASIRHPVQTYAAHDSTSGASAPNPSPSPLQKMPTRKSVSPRPSTSGSGSVPFSPDDYGSFNPNASQTSRYTHSQSTNPRMPYHIPNSPHVGTEEQEPPRPLPDPDGPITTWDGRTVDPSDHLPVHSWAPEPVKKTPEKQYGAGAYDPNRPRGLSGPRHNIHNVPATGGRVGRDVVVNVRSKHGSPNPSMNSFDSPSANGTPPSRNRLLKRRSDIPQSSLPHDASNYPLNEIEIPNPYAGGQHRYSEGYADNQHVRHRSRSPAPPGYQQPPPPQQQQRHYGDIFGGDYENASQYGGRGADKASQYGGRGGDDQYHNGYGNERGRAAPQAGYYGRSHAYSEPPPELPPKIPFDDHAYGVSALEKELSRIDIGGSTLSQRGGGTGTVVARRGRWAR</sequence>
<evidence type="ECO:0000259" key="2">
    <source>
        <dbReference type="PROSITE" id="PS50004"/>
    </source>
</evidence>
<feature type="region of interest" description="Disordered" evidence="1">
    <location>
        <begin position="154"/>
        <end position="877"/>
    </location>
</feature>
<feature type="compositionally biased region" description="Polar residues" evidence="1">
    <location>
        <begin position="710"/>
        <end position="730"/>
    </location>
</feature>